<evidence type="ECO:0000313" key="1">
    <source>
        <dbReference type="EMBL" id="QHT26563.1"/>
    </source>
</evidence>
<name>A0A6C0EDU5_9ZZZZ</name>
<organism evidence="1">
    <name type="scientific">viral metagenome</name>
    <dbReference type="NCBI Taxonomy" id="1070528"/>
    <lineage>
        <taxon>unclassified sequences</taxon>
        <taxon>metagenomes</taxon>
        <taxon>organismal metagenomes</taxon>
    </lineage>
</organism>
<dbReference type="EMBL" id="MN739799">
    <property type="protein sequence ID" value="QHT26563.1"/>
    <property type="molecule type" value="Genomic_DNA"/>
</dbReference>
<sequence>MDIGFRQKLIDNIIEIKNSSQDLDSNIINIENIALDFSSNKYSAKKKEIWHIIINNERITRNINYIFKYKCINCASIHIISTTQFIRKINKNSQYCYLCRNNNIDKRIAQSLFMIDNNNASKNKLCIEDNIYKSEKSNFLEIRKSSLELFNSYDSDFKDNYFNFHLTDDDYLRISKNLKSYHNNNLADLNNYEYWSIYKTNNQMNFTSMIYDKINNTLFKAHQPIFKCDNCNLFWRAKSIEQFKNCYKIMCKDCSFCNNIFKIRITHNINNQQILYQSKLELKFIKWCNNNGKLILNGPKIPYFFDNKKRIYQVDFQYNNILIEIKDNHIWHKRDLESGKWSAKEKAINNLINDNKYEKYLLIEPKNWLKQLDLLI</sequence>
<dbReference type="AlphaFoldDB" id="A0A6C0EDU5"/>
<reference evidence="1" key="1">
    <citation type="journal article" date="2020" name="Nature">
        <title>Giant virus diversity and host interactions through global metagenomics.</title>
        <authorList>
            <person name="Schulz F."/>
            <person name="Roux S."/>
            <person name="Paez-Espino D."/>
            <person name="Jungbluth S."/>
            <person name="Walsh D.A."/>
            <person name="Denef V.J."/>
            <person name="McMahon K.D."/>
            <person name="Konstantinidis K.T."/>
            <person name="Eloe-Fadrosh E.A."/>
            <person name="Kyrpides N.C."/>
            <person name="Woyke T."/>
        </authorList>
    </citation>
    <scope>NUCLEOTIDE SEQUENCE</scope>
    <source>
        <strain evidence="1">GVMAG-M-3300023179-2</strain>
    </source>
</reference>
<protein>
    <submittedName>
        <fullName evidence="1">Uncharacterized protein</fullName>
    </submittedName>
</protein>
<proteinExistence type="predicted"/>
<accession>A0A6C0EDU5</accession>